<sequence length="567" mass="62906">MAVTTNGSSTISASPFYFQSVNHPGHILQSLQDLYHERRFCDVTLVINEQEFPAHRIVLAAGSPYFSAMFKNDLKESTQTRISLKDVDPLPLESLISFLYSSSLVITESNVQALLHAASLLGIMSVVEACSDFLLARLDPENCLGMYQFADIHGCSSLAEASWKYALEHFREVMESEEFLSLSSIHLQTLIQSGDIQIQTEVDILDSVLLWYGHDRPERVRHLPSLIQYIKLPLISQSILQEKVLNGVFPPNDPLHSLIASQLNGFLSSQTTDFDPYHPRQSTRHSLIYMVGGETFPRTTVNTVEEYDPLKNTWRELASVHIARRGVGLGIIDNLIYVMGGSDGRDALRLAERYDPNLDKWTRVGDLNQERSSVSGAVVNGVLYAVGGYNGYSSCLKSVEKYNPESDSWSYVSEMNISRSMSATAVLNDKLYIFGGYDGASDLSSCEVYDPLTDKWTLIAEMGSPRCMSSAGVLGETLYVVGGCYCSRSLAMVDSYDPNTNKWTSVNRMIDARSGVGVAVVGNKMYALGGYTGTEYCVTVEEFSQSLNQWTVVSQMSKGRRRFGCCS</sequence>
<dbReference type="Gene3D" id="2.120.10.80">
    <property type="entry name" value="Kelch-type beta propeller"/>
    <property type="match status" value="2"/>
</dbReference>
<dbReference type="OMA" id="FAYNEAV"/>
<reference evidence="5" key="1">
    <citation type="journal article" date="2010" name="Nature">
        <title>The Amphimedon queenslandica genome and the evolution of animal complexity.</title>
        <authorList>
            <person name="Srivastava M."/>
            <person name="Simakov O."/>
            <person name="Chapman J."/>
            <person name="Fahey B."/>
            <person name="Gauthier M.E."/>
            <person name="Mitros T."/>
            <person name="Richards G.S."/>
            <person name="Conaco C."/>
            <person name="Dacre M."/>
            <person name="Hellsten U."/>
            <person name="Larroux C."/>
            <person name="Putnam N.H."/>
            <person name="Stanke M."/>
            <person name="Adamska M."/>
            <person name="Darling A."/>
            <person name="Degnan S.M."/>
            <person name="Oakley T.H."/>
            <person name="Plachetzki D.C."/>
            <person name="Zhai Y."/>
            <person name="Adamski M."/>
            <person name="Calcino A."/>
            <person name="Cummins S.F."/>
            <person name="Goodstein D.M."/>
            <person name="Harris C."/>
            <person name="Jackson D.J."/>
            <person name="Leys S.P."/>
            <person name="Shu S."/>
            <person name="Woodcroft B.J."/>
            <person name="Vervoort M."/>
            <person name="Kosik K.S."/>
            <person name="Manning G."/>
            <person name="Degnan B.M."/>
            <person name="Rokhsar D.S."/>
        </authorList>
    </citation>
    <scope>NUCLEOTIDE SEQUENCE [LARGE SCALE GENOMIC DNA]</scope>
</reference>
<dbReference type="FunFam" id="3.30.710.10:FF:000001">
    <property type="entry name" value="Kelch-like family member 20"/>
    <property type="match status" value="1"/>
</dbReference>
<dbReference type="PROSITE" id="PS50097">
    <property type="entry name" value="BTB"/>
    <property type="match status" value="1"/>
</dbReference>
<dbReference type="OrthoDB" id="45365at2759"/>
<dbReference type="InParanoid" id="A0A1X7VQ43"/>
<dbReference type="Pfam" id="PF07707">
    <property type="entry name" value="BACK"/>
    <property type="match status" value="1"/>
</dbReference>
<dbReference type="AlphaFoldDB" id="A0A1X7VQ43"/>
<dbReference type="SMART" id="SM00612">
    <property type="entry name" value="Kelch"/>
    <property type="match status" value="6"/>
</dbReference>
<dbReference type="InterPro" id="IPR000210">
    <property type="entry name" value="BTB/POZ_dom"/>
</dbReference>
<dbReference type="InterPro" id="IPR056737">
    <property type="entry name" value="Beta-prop_ATRN-MKLN-like"/>
</dbReference>
<dbReference type="EnsemblMetazoa" id="Aqu2.1.42202_001">
    <property type="protein sequence ID" value="Aqu2.1.42202_001"/>
    <property type="gene ID" value="Aqu2.1.42202"/>
</dbReference>
<dbReference type="InterPro" id="IPR011043">
    <property type="entry name" value="Gal_Oxase/kelch_b-propeller"/>
</dbReference>
<dbReference type="Pfam" id="PF24981">
    <property type="entry name" value="Beta-prop_ATRN-LZTR1"/>
    <property type="match status" value="1"/>
</dbReference>
<dbReference type="SUPFAM" id="SSF117281">
    <property type="entry name" value="Kelch motif"/>
    <property type="match status" value="1"/>
</dbReference>
<dbReference type="SMART" id="SM00875">
    <property type="entry name" value="BACK"/>
    <property type="match status" value="1"/>
</dbReference>
<dbReference type="InterPro" id="IPR011333">
    <property type="entry name" value="SKP1/BTB/POZ_sf"/>
</dbReference>
<dbReference type="FunFam" id="1.25.40.420:FF:000001">
    <property type="entry name" value="Kelch-like family member 12"/>
    <property type="match status" value="1"/>
</dbReference>
<feature type="domain" description="BTB" evidence="3">
    <location>
        <begin position="41"/>
        <end position="108"/>
    </location>
</feature>
<dbReference type="PANTHER" id="PTHR24412:SF489">
    <property type="entry name" value="RING FINGER DOMAIN AND KELCH REPEAT-CONTAINING PROTEIN DDB_G0271372"/>
    <property type="match status" value="1"/>
</dbReference>
<organism evidence="4">
    <name type="scientific">Amphimedon queenslandica</name>
    <name type="common">Sponge</name>
    <dbReference type="NCBI Taxonomy" id="400682"/>
    <lineage>
        <taxon>Eukaryota</taxon>
        <taxon>Metazoa</taxon>
        <taxon>Porifera</taxon>
        <taxon>Demospongiae</taxon>
        <taxon>Heteroscleromorpha</taxon>
        <taxon>Haplosclerida</taxon>
        <taxon>Niphatidae</taxon>
        <taxon>Amphimedon</taxon>
    </lineage>
</organism>
<name>A0A1X7VQ43_AMPQE</name>
<dbReference type="STRING" id="400682.A0A1X7VQ43"/>
<dbReference type="InterPro" id="IPR017096">
    <property type="entry name" value="BTB-kelch_protein"/>
</dbReference>
<dbReference type="PANTHER" id="PTHR24412">
    <property type="entry name" value="KELCH PROTEIN"/>
    <property type="match status" value="1"/>
</dbReference>
<dbReference type="Gene3D" id="3.30.710.10">
    <property type="entry name" value="Potassium Channel Kv1.1, Chain A"/>
    <property type="match status" value="1"/>
</dbReference>
<dbReference type="EnsemblMetazoa" id="XM_020002156.1">
    <property type="protein sequence ID" value="XP_019857715.1"/>
    <property type="gene ID" value="LOC100631892"/>
</dbReference>
<dbReference type="Gene3D" id="1.25.40.420">
    <property type="match status" value="1"/>
</dbReference>
<reference evidence="4" key="2">
    <citation type="submission" date="2017-05" db="UniProtKB">
        <authorList>
            <consortium name="EnsemblMetazoa"/>
        </authorList>
    </citation>
    <scope>IDENTIFICATION</scope>
</reference>
<dbReference type="eggNOG" id="KOG4441">
    <property type="taxonomic scope" value="Eukaryota"/>
</dbReference>
<keyword evidence="1" id="KW-0880">Kelch repeat</keyword>
<dbReference type="PIRSF" id="PIRSF037037">
    <property type="entry name" value="Kelch-like_protein_gigaxonin"/>
    <property type="match status" value="1"/>
</dbReference>
<dbReference type="KEGG" id="aqu:100631892"/>
<evidence type="ECO:0000313" key="4">
    <source>
        <dbReference type="EnsemblMetazoa" id="Aqu2.1.42202_001"/>
    </source>
</evidence>
<proteinExistence type="predicted"/>
<evidence type="ECO:0000259" key="3">
    <source>
        <dbReference type="PROSITE" id="PS50097"/>
    </source>
</evidence>
<dbReference type="SMART" id="SM00225">
    <property type="entry name" value="BTB"/>
    <property type="match status" value="1"/>
</dbReference>
<gene>
    <name evidence="4" type="primary">100631892</name>
</gene>
<dbReference type="Proteomes" id="UP000007879">
    <property type="component" value="Unassembled WGS sequence"/>
</dbReference>
<dbReference type="InterPro" id="IPR011705">
    <property type="entry name" value="BACK"/>
</dbReference>
<keyword evidence="5" id="KW-1185">Reference proteome</keyword>
<evidence type="ECO:0000256" key="1">
    <source>
        <dbReference type="ARBA" id="ARBA00022441"/>
    </source>
</evidence>
<evidence type="ECO:0000256" key="2">
    <source>
        <dbReference type="ARBA" id="ARBA00022737"/>
    </source>
</evidence>
<dbReference type="InterPro" id="IPR015915">
    <property type="entry name" value="Kelch-typ_b-propeller"/>
</dbReference>
<accession>A0A1X7VQ43</accession>
<dbReference type="SUPFAM" id="SSF54695">
    <property type="entry name" value="POZ domain"/>
    <property type="match status" value="1"/>
</dbReference>
<dbReference type="Pfam" id="PF00651">
    <property type="entry name" value="BTB"/>
    <property type="match status" value="1"/>
</dbReference>
<evidence type="ECO:0000313" key="5">
    <source>
        <dbReference type="Proteomes" id="UP000007879"/>
    </source>
</evidence>
<dbReference type="InterPro" id="IPR006652">
    <property type="entry name" value="Kelch_1"/>
</dbReference>
<protein>
    <recommendedName>
        <fullName evidence="3">BTB domain-containing protein</fullName>
    </recommendedName>
</protein>
<dbReference type="SUPFAM" id="SSF50965">
    <property type="entry name" value="Galactose oxidase, central domain"/>
    <property type="match status" value="1"/>
</dbReference>
<keyword evidence="2" id="KW-0677">Repeat</keyword>